<evidence type="ECO:0000256" key="1">
    <source>
        <dbReference type="ARBA" id="ARBA00012089"/>
    </source>
</evidence>
<feature type="domain" description="Diphthamide synthase" evidence="7">
    <location>
        <begin position="143"/>
        <end position="299"/>
    </location>
</feature>
<dbReference type="InterPro" id="IPR035959">
    <property type="entry name" value="RutC-like_sf"/>
</dbReference>
<evidence type="ECO:0000256" key="4">
    <source>
        <dbReference type="ARBA" id="ARBA00031552"/>
    </source>
</evidence>
<evidence type="ECO:0000256" key="2">
    <source>
        <dbReference type="ARBA" id="ARBA00018426"/>
    </source>
</evidence>
<dbReference type="CDD" id="cd06156">
    <property type="entry name" value="eu_AANH_C_2"/>
    <property type="match status" value="1"/>
</dbReference>
<dbReference type="Pfam" id="PF01902">
    <property type="entry name" value="Diphthami_syn_2"/>
    <property type="match status" value="1"/>
</dbReference>
<protein>
    <recommendedName>
        <fullName evidence="2">Diphthine--ammonia ligase</fullName>
        <ecNumber evidence="1">6.3.1.14</ecNumber>
    </recommendedName>
    <alternativeName>
        <fullName evidence="3">Diphthamide synthase</fullName>
    </alternativeName>
    <alternativeName>
        <fullName evidence="4">Diphthamide synthetase</fullName>
    </alternativeName>
</protein>
<dbReference type="PANTHER" id="PTHR12196">
    <property type="entry name" value="DOMAIN OF UNKNOWN FUNCTION 71 DUF71 -CONTAINING PROTEIN"/>
    <property type="match status" value="1"/>
</dbReference>
<evidence type="ECO:0000256" key="3">
    <source>
        <dbReference type="ARBA" id="ARBA00029814"/>
    </source>
</evidence>
<dbReference type="Gene3D" id="3.40.50.620">
    <property type="entry name" value="HUPs"/>
    <property type="match status" value="1"/>
</dbReference>
<keyword evidence="9" id="KW-1185">Reference proteome</keyword>
<evidence type="ECO:0000259" key="7">
    <source>
        <dbReference type="Pfam" id="PF01902"/>
    </source>
</evidence>
<dbReference type="Gene3D" id="3.30.1330.40">
    <property type="entry name" value="RutC-like"/>
    <property type="match status" value="2"/>
</dbReference>
<dbReference type="GO" id="GO:0017183">
    <property type="term" value="P:protein histidyl modification to diphthamide"/>
    <property type="evidence" value="ECO:0007669"/>
    <property type="project" value="TreeGrafter"/>
</dbReference>
<organism evidence="8 9">
    <name type="scientific">Lomentospora prolificans</name>
    <dbReference type="NCBI Taxonomy" id="41688"/>
    <lineage>
        <taxon>Eukaryota</taxon>
        <taxon>Fungi</taxon>
        <taxon>Dikarya</taxon>
        <taxon>Ascomycota</taxon>
        <taxon>Pezizomycotina</taxon>
        <taxon>Sordariomycetes</taxon>
        <taxon>Hypocreomycetidae</taxon>
        <taxon>Microascales</taxon>
        <taxon>Microascaceae</taxon>
        <taxon>Lomentospora</taxon>
    </lineage>
</organism>
<gene>
    <name evidence="8" type="ORF">jhhlp_007370</name>
</gene>
<dbReference type="STRING" id="41688.A0A2N3N2G7"/>
<dbReference type="SUPFAM" id="SSF52402">
    <property type="entry name" value="Adenine nucleotide alpha hydrolases-like"/>
    <property type="match status" value="1"/>
</dbReference>
<dbReference type="PANTHER" id="PTHR12196:SF2">
    <property type="entry name" value="DIPHTHINE--AMMONIA LIGASE"/>
    <property type="match status" value="1"/>
</dbReference>
<dbReference type="Gene3D" id="3.90.1490.10">
    <property type="entry name" value="putative n-type atp pyrophosphatase, domain 2"/>
    <property type="match status" value="1"/>
</dbReference>
<proteinExistence type="predicted"/>
<feature type="region of interest" description="Disordered" evidence="6">
    <location>
        <begin position="124"/>
        <end position="145"/>
    </location>
</feature>
<dbReference type="SUPFAM" id="SSF55298">
    <property type="entry name" value="YjgF-like"/>
    <property type="match status" value="2"/>
</dbReference>
<dbReference type="AlphaFoldDB" id="A0A2N3N2G7"/>
<dbReference type="CDD" id="cd01994">
    <property type="entry name" value="AANH_PF0828-like"/>
    <property type="match status" value="1"/>
</dbReference>
<dbReference type="OrthoDB" id="686384at2759"/>
<feature type="compositionally biased region" description="Acidic residues" evidence="6">
    <location>
        <begin position="629"/>
        <end position="642"/>
    </location>
</feature>
<dbReference type="VEuPathDB" id="FungiDB:jhhlp_007370"/>
<accession>A0A2N3N2G7</accession>
<dbReference type="Proteomes" id="UP000233524">
    <property type="component" value="Unassembled WGS sequence"/>
</dbReference>
<evidence type="ECO:0000313" key="8">
    <source>
        <dbReference type="EMBL" id="PKS06621.1"/>
    </source>
</evidence>
<comment type="caution">
    <text evidence="8">The sequence shown here is derived from an EMBL/GenBank/DDBJ whole genome shotgun (WGS) entry which is preliminary data.</text>
</comment>
<evidence type="ECO:0000256" key="5">
    <source>
        <dbReference type="ARBA" id="ARBA00048108"/>
    </source>
</evidence>
<evidence type="ECO:0000313" key="9">
    <source>
        <dbReference type="Proteomes" id="UP000233524"/>
    </source>
</evidence>
<sequence>MADERLHIIALISGGKDSFFSLVHCLRNGHRVVALANLYPPRGGGVGGRTREADSGTAQVNVIEPGDRAGPQECALLGAADSDAEETDLNSFMYQTVGHQVIPLYAQATRLPLYRRVITGGATQSARDYDGNEGSRTQKEREETESMTELLKAVMKNHPEANAVCAGAILSTYQRTRVESVAVRLGLVPVAYLWKYPILPPPRTDDAGITGKPDEAQLLNDMATAGLDARIIKVASAGLDEDFLWTTISSPQGIAKARRALRHFGGGGEGAILGEGGEFETIVVDGPRELFKGRIVVGDEGRKIVKEGGGCSWLRFTQATVEPKSEEKSSDTAVVRVPDVLDTKFAAILEEIGQRDHVGTPIVQTTRRDLRLEGLPRSPSSDGLQADEEVHWGCLADRDACTSFIEQETQSVVEKLQGRLGTYSAKCITSSIVILRRMADFPAVNKVYGTLFAFPNPPSRVTISCGDLLPEGHNIRVYVTFRPRLHLGDRNGLHVQSRSYWAPANIGPYSQAVDVPASLTASTKMETDAEQATTSSASKAMRIVSIAGQIPLVPSTMELPKSLDTSLNLQIILSLQHLWRIGTEMQVQLWTSAVAYFPRAQSSEDMKGKAKLAARVWRSAHVGTKVDGDGDSDDDDDDDDQGGPDLWDKRYNPEYMTFGGKEAGPKALPEWDVFDRGPEGKPVKQVPPFFAVEVEELPRQAGIEWHAHAGLSRVQNGSVQVGRCSCNCETQRLHISWRASYMLVKAEGGQTFLHTTLAIDQGEGSVASIAGVLDMIREASLAQTELQGSHVVLERQSRPYLIYGAIGAAHVVEMQGDGNISSEQPFVPCRSIWDEEGKPIAVVALFRDSF</sequence>
<feature type="region of interest" description="Disordered" evidence="6">
    <location>
        <begin position="623"/>
        <end position="652"/>
    </location>
</feature>
<reference evidence="8 9" key="1">
    <citation type="journal article" date="2017" name="G3 (Bethesda)">
        <title>First Draft Genome Sequence of the Pathogenic Fungus Lomentospora prolificans (Formerly Scedosporium prolificans).</title>
        <authorList>
            <person name="Luo R."/>
            <person name="Zimin A."/>
            <person name="Workman R."/>
            <person name="Fan Y."/>
            <person name="Pertea G."/>
            <person name="Grossman N."/>
            <person name="Wear M.P."/>
            <person name="Jia B."/>
            <person name="Miller H."/>
            <person name="Casadevall A."/>
            <person name="Timp W."/>
            <person name="Zhang S.X."/>
            <person name="Salzberg S.L."/>
        </authorList>
    </citation>
    <scope>NUCLEOTIDE SEQUENCE [LARGE SCALE GENOMIC DNA]</scope>
    <source>
        <strain evidence="8 9">JHH-5317</strain>
    </source>
</reference>
<dbReference type="InterPro" id="IPR030662">
    <property type="entry name" value="DPH6/MJ0570"/>
</dbReference>
<dbReference type="InterPro" id="IPR014729">
    <property type="entry name" value="Rossmann-like_a/b/a_fold"/>
</dbReference>
<dbReference type="InParanoid" id="A0A2N3N2G7"/>
<dbReference type="FunCoup" id="A0A2N3N2G7">
    <property type="interactions" value="94"/>
</dbReference>
<evidence type="ECO:0000256" key="6">
    <source>
        <dbReference type="SAM" id="MobiDB-lite"/>
    </source>
</evidence>
<dbReference type="GO" id="GO:0017178">
    <property type="term" value="F:diphthine-ammonia ligase activity"/>
    <property type="evidence" value="ECO:0007669"/>
    <property type="project" value="UniProtKB-EC"/>
</dbReference>
<name>A0A2N3N2G7_9PEZI</name>
<dbReference type="InterPro" id="IPR002761">
    <property type="entry name" value="Diphthami_syn_dom"/>
</dbReference>
<comment type="catalytic activity">
    <reaction evidence="5">
        <text>diphthine-[translation elongation factor 2] + NH4(+) + ATP = diphthamide-[translation elongation factor 2] + AMP + diphosphate + H(+)</text>
        <dbReference type="Rhea" id="RHEA:19753"/>
        <dbReference type="Rhea" id="RHEA-COMP:10172"/>
        <dbReference type="Rhea" id="RHEA-COMP:10174"/>
        <dbReference type="ChEBI" id="CHEBI:15378"/>
        <dbReference type="ChEBI" id="CHEBI:16692"/>
        <dbReference type="ChEBI" id="CHEBI:28938"/>
        <dbReference type="ChEBI" id="CHEBI:30616"/>
        <dbReference type="ChEBI" id="CHEBI:33019"/>
        <dbReference type="ChEBI" id="CHEBI:82696"/>
        <dbReference type="ChEBI" id="CHEBI:456215"/>
        <dbReference type="EC" id="6.3.1.14"/>
    </reaction>
</comment>
<dbReference type="EMBL" id="NLAX01001034">
    <property type="protein sequence ID" value="PKS06621.1"/>
    <property type="molecule type" value="Genomic_DNA"/>
</dbReference>
<dbReference type="EC" id="6.3.1.14" evidence="1"/>